<dbReference type="Gene3D" id="3.90.1310.10">
    <property type="entry name" value="Penicillin-binding protein 2a (Domain 2)"/>
    <property type="match status" value="1"/>
</dbReference>
<evidence type="ECO:0000256" key="8">
    <source>
        <dbReference type="ARBA" id="ARBA00023251"/>
    </source>
</evidence>
<reference evidence="14" key="1">
    <citation type="journal article" date="2019" name="Int. J. Syst. Evol. Microbiol.">
        <title>The Global Catalogue of Microorganisms (GCM) 10K type strain sequencing project: providing services to taxonomists for standard genome sequencing and annotation.</title>
        <authorList>
            <consortium name="The Broad Institute Genomics Platform"/>
            <consortium name="The Broad Institute Genome Sequencing Center for Infectious Disease"/>
            <person name="Wu L."/>
            <person name="Ma J."/>
        </authorList>
    </citation>
    <scope>NUCLEOTIDE SEQUENCE [LARGE SCALE GENOMIC DNA]</scope>
    <source>
        <strain evidence="14">JCM 16548</strain>
    </source>
</reference>
<evidence type="ECO:0000256" key="6">
    <source>
        <dbReference type="ARBA" id="ARBA00022801"/>
    </source>
</evidence>
<comment type="similarity">
    <text evidence="2">Belongs to the transpeptidase family.</text>
</comment>
<dbReference type="SUPFAM" id="SSF56519">
    <property type="entry name" value="Penicillin binding protein dimerisation domain"/>
    <property type="match status" value="1"/>
</dbReference>
<keyword evidence="8 9" id="KW-0046">Antibiotic resistance</keyword>
<evidence type="ECO:0000256" key="7">
    <source>
        <dbReference type="ARBA" id="ARBA00023136"/>
    </source>
</evidence>
<protein>
    <recommendedName>
        <fullName evidence="4 9">Beta-lactamase</fullName>
        <ecNumber evidence="4 9">3.5.2.6</ecNumber>
    </recommendedName>
</protein>
<dbReference type="PROSITE" id="PS00337">
    <property type="entry name" value="BETA_LACTAMASE_D"/>
    <property type="match status" value="1"/>
</dbReference>
<dbReference type="PANTHER" id="PTHR30627:SF24">
    <property type="entry name" value="PENICILLIN-BINDING PROTEIN 4B"/>
    <property type="match status" value="1"/>
</dbReference>
<sequence>MFGSGDDRSEVARRHGSRARGRVRWALGGLLALALLLAGCTGGGLPTPNGDTPERAAAELAAGLTKKDLTGVEFVAAGSADVNASFQTLVRGMGPVTPAVSVNEVDRSGSAATATLDVSWTFPGVPQKWTYTSTAQLQDDAGRWKTAWQASAVEPQLNGSNRLSQRRVTAGRGEVLGEGDDVIAKLRPVVRIGIDKTVVDGEAATAAATRLAKLVDIDPASYVKKVAAAGDDAFVEAITYRATDDDRPSNADVFAIKGALPIQSEQVLAPTRDFARPILGTVGQATKEIVDGSDGAVVAGDDVGLSGLQKRYDTTLRGTPGVQVRLLPLTSGSSSASPSPSAGPGSPSAAPSDSPSSSASPTAPVTVFEAKPVAGKDLRLTLNVFLQELAEETLADTKPASAIVAIRPSTGAVLAAANGPGNKDQNIATTGQAAPGSTFKVVSALALLRAGVKPSSNVKCPETLTVDGRRFKNYSDYPSSRLGTITLKTALAQSCNTAFIGSRTELDDGDLAQAAASLGLGADYDTGFPSFFGEVPNDASGTGGAAAMIGQGTVLASPMAMAAVAASVSGGRTVIPVLVDGETAKTIAAPLTADEAKSLTSMMRAVVTEGSGRSLADLPGPGVIAKTGTAEYGNADPLKTHAWMIAAQGDLAVAVFVNTGQSGSKTAGPLLKDFLEGAR</sequence>
<proteinExistence type="inferred from homology"/>
<gene>
    <name evidence="13" type="ORF">GCM10022204_34580</name>
</gene>
<dbReference type="Pfam" id="PF03717">
    <property type="entry name" value="PBP_dimer"/>
    <property type="match status" value="1"/>
</dbReference>
<dbReference type="InterPro" id="IPR050515">
    <property type="entry name" value="Beta-lactam/transpept"/>
</dbReference>
<dbReference type="EMBL" id="BAAAYX010000014">
    <property type="protein sequence ID" value="GAA3712732.1"/>
    <property type="molecule type" value="Genomic_DNA"/>
</dbReference>
<comment type="subcellular location">
    <subcellularLocation>
        <location evidence="1">Membrane</location>
    </subcellularLocation>
</comment>
<evidence type="ECO:0000259" key="11">
    <source>
        <dbReference type="Pfam" id="PF00905"/>
    </source>
</evidence>
<comment type="caution">
    <text evidence="13">The sequence shown here is derived from an EMBL/GenBank/DDBJ whole genome shotgun (WGS) entry which is preliminary data.</text>
</comment>
<dbReference type="InterPro" id="IPR036138">
    <property type="entry name" value="PBP_dimer_sf"/>
</dbReference>
<keyword evidence="6 9" id="KW-0378">Hydrolase</keyword>
<dbReference type="InterPro" id="IPR001460">
    <property type="entry name" value="PCN-bd_Tpept"/>
</dbReference>
<dbReference type="Gene3D" id="3.40.710.10">
    <property type="entry name" value="DD-peptidase/beta-lactamase superfamily"/>
    <property type="match status" value="1"/>
</dbReference>
<keyword evidence="7" id="KW-0472">Membrane</keyword>
<comment type="catalytic activity">
    <reaction evidence="9">
        <text>a beta-lactam + H2O = a substituted beta-amino acid</text>
        <dbReference type="Rhea" id="RHEA:20401"/>
        <dbReference type="ChEBI" id="CHEBI:15377"/>
        <dbReference type="ChEBI" id="CHEBI:35627"/>
        <dbReference type="ChEBI" id="CHEBI:140347"/>
        <dbReference type="EC" id="3.5.2.6"/>
    </reaction>
</comment>
<keyword evidence="14" id="KW-1185">Reference proteome</keyword>
<evidence type="ECO:0000313" key="13">
    <source>
        <dbReference type="EMBL" id="GAA3712732.1"/>
    </source>
</evidence>
<dbReference type="Pfam" id="PF00905">
    <property type="entry name" value="Transpeptidase"/>
    <property type="match status" value="1"/>
</dbReference>
<evidence type="ECO:0000313" key="14">
    <source>
        <dbReference type="Proteomes" id="UP001500051"/>
    </source>
</evidence>
<dbReference type="EC" id="3.5.2.6" evidence="4 9"/>
<organism evidence="13 14">
    <name type="scientific">Microlunatus aurantiacus</name>
    <dbReference type="NCBI Taxonomy" id="446786"/>
    <lineage>
        <taxon>Bacteria</taxon>
        <taxon>Bacillati</taxon>
        <taxon>Actinomycetota</taxon>
        <taxon>Actinomycetes</taxon>
        <taxon>Propionibacteriales</taxon>
        <taxon>Propionibacteriaceae</taxon>
        <taxon>Microlunatus</taxon>
    </lineage>
</organism>
<feature type="domain" description="Penicillin-binding protein dimerisation" evidence="12">
    <location>
        <begin position="168"/>
        <end position="324"/>
    </location>
</feature>
<feature type="domain" description="Penicillin-binding protein transpeptidase" evidence="11">
    <location>
        <begin position="402"/>
        <end position="676"/>
    </location>
</feature>
<evidence type="ECO:0000256" key="5">
    <source>
        <dbReference type="ARBA" id="ARBA00022729"/>
    </source>
</evidence>
<evidence type="ECO:0000256" key="4">
    <source>
        <dbReference type="ARBA" id="ARBA00012865"/>
    </source>
</evidence>
<feature type="region of interest" description="Disordered" evidence="10">
    <location>
        <begin position="329"/>
        <end position="363"/>
    </location>
</feature>
<dbReference type="InterPro" id="IPR012338">
    <property type="entry name" value="Beta-lactam/transpept-like"/>
</dbReference>
<feature type="compositionally biased region" description="Low complexity" evidence="10">
    <location>
        <begin position="331"/>
        <end position="363"/>
    </location>
</feature>
<name>A0ABP7E376_9ACTN</name>
<dbReference type="SUPFAM" id="SSF56601">
    <property type="entry name" value="beta-lactamase/transpeptidase-like"/>
    <property type="match status" value="1"/>
</dbReference>
<evidence type="ECO:0000256" key="9">
    <source>
        <dbReference type="RuleBase" id="RU361140"/>
    </source>
</evidence>
<evidence type="ECO:0000259" key="12">
    <source>
        <dbReference type="Pfam" id="PF03717"/>
    </source>
</evidence>
<dbReference type="RefSeq" id="WP_344813699.1">
    <property type="nucleotide sequence ID" value="NZ_BAAAYX010000014.1"/>
</dbReference>
<dbReference type="PANTHER" id="PTHR30627">
    <property type="entry name" value="PEPTIDOGLYCAN D,D-TRANSPEPTIDASE"/>
    <property type="match status" value="1"/>
</dbReference>
<dbReference type="InterPro" id="IPR002137">
    <property type="entry name" value="Beta-lactam_class-D_AS"/>
</dbReference>
<accession>A0ABP7E376</accession>
<comment type="similarity">
    <text evidence="3 9">Belongs to the class-D beta-lactamase family.</text>
</comment>
<dbReference type="InterPro" id="IPR005311">
    <property type="entry name" value="PBP_dimer"/>
</dbReference>
<evidence type="ECO:0000256" key="1">
    <source>
        <dbReference type="ARBA" id="ARBA00004370"/>
    </source>
</evidence>
<keyword evidence="5" id="KW-0732">Signal</keyword>
<dbReference type="Proteomes" id="UP001500051">
    <property type="component" value="Unassembled WGS sequence"/>
</dbReference>
<evidence type="ECO:0000256" key="2">
    <source>
        <dbReference type="ARBA" id="ARBA00007171"/>
    </source>
</evidence>
<evidence type="ECO:0000256" key="10">
    <source>
        <dbReference type="SAM" id="MobiDB-lite"/>
    </source>
</evidence>
<evidence type="ECO:0000256" key="3">
    <source>
        <dbReference type="ARBA" id="ARBA00007898"/>
    </source>
</evidence>